<dbReference type="PANTHER" id="PTHR16140:SF0">
    <property type="entry name" value="NON-STRUCTURAL MAINTENANCE OF CHROMOSOMES ELEMENT 4"/>
    <property type="match status" value="1"/>
</dbReference>
<feature type="compositionally biased region" description="Acidic residues" evidence="8">
    <location>
        <begin position="207"/>
        <end position="240"/>
    </location>
</feature>
<evidence type="ECO:0000256" key="6">
    <source>
        <dbReference type="ARBA" id="ARBA00023242"/>
    </source>
</evidence>
<dbReference type="Pfam" id="PF08743">
    <property type="entry name" value="Nse4_C"/>
    <property type="match status" value="1"/>
</dbReference>
<feature type="compositionally biased region" description="Polar residues" evidence="8">
    <location>
        <begin position="43"/>
        <end position="52"/>
    </location>
</feature>
<dbReference type="GO" id="GO:0005634">
    <property type="term" value="C:nucleus"/>
    <property type="evidence" value="ECO:0007669"/>
    <property type="project" value="UniProtKB-SubCell"/>
</dbReference>
<keyword evidence="6 7" id="KW-0539">Nucleus</keyword>
<name>S3BWF7_OPHP1</name>
<dbReference type="PANTHER" id="PTHR16140">
    <property type="entry name" value="NON-STRUCTURAL MAINTENANCE OF CHROMOSOMES ELEMENT 4"/>
    <property type="match status" value="1"/>
</dbReference>
<evidence type="ECO:0000256" key="1">
    <source>
        <dbReference type="ARBA" id="ARBA00004123"/>
    </source>
</evidence>
<feature type="domain" description="Non-structural maintenance of chromosome element 4 C-terminal" evidence="9">
    <location>
        <begin position="386"/>
        <end position="476"/>
    </location>
</feature>
<feature type="region of interest" description="Disordered" evidence="8">
    <location>
        <begin position="173"/>
        <end position="249"/>
    </location>
</feature>
<dbReference type="STRING" id="1262450.S3BWF7"/>
<comment type="subcellular location">
    <subcellularLocation>
        <location evidence="1 7">Nucleus</location>
    </subcellularLocation>
</comment>
<evidence type="ECO:0000313" key="11">
    <source>
        <dbReference type="EMBL" id="EPE05599.1"/>
    </source>
</evidence>
<dbReference type="GO" id="GO:0006281">
    <property type="term" value="P:DNA repair"/>
    <property type="evidence" value="ECO:0007669"/>
    <property type="project" value="UniProtKB-UniRule"/>
</dbReference>
<evidence type="ECO:0000256" key="4">
    <source>
        <dbReference type="ARBA" id="ARBA00023172"/>
    </source>
</evidence>
<protein>
    <recommendedName>
        <fullName evidence="7">Non-structural maintenance of chromosomes element 4</fullName>
    </recommendedName>
</protein>
<feature type="compositionally biased region" description="Basic and acidic residues" evidence="8">
    <location>
        <begin position="62"/>
        <end position="71"/>
    </location>
</feature>
<dbReference type="InterPro" id="IPR029225">
    <property type="entry name" value="Nse4_Nse3-bd"/>
</dbReference>
<organism evidence="11 12">
    <name type="scientific">Ophiostoma piceae (strain UAMH 11346)</name>
    <name type="common">Sap stain fungus</name>
    <dbReference type="NCBI Taxonomy" id="1262450"/>
    <lineage>
        <taxon>Eukaryota</taxon>
        <taxon>Fungi</taxon>
        <taxon>Dikarya</taxon>
        <taxon>Ascomycota</taxon>
        <taxon>Pezizomycotina</taxon>
        <taxon>Sordariomycetes</taxon>
        <taxon>Sordariomycetidae</taxon>
        <taxon>Ophiostomatales</taxon>
        <taxon>Ophiostomataceae</taxon>
        <taxon>Ophiostoma</taxon>
    </lineage>
</organism>
<sequence length="494" mass="55994">MARERRSRVGTATATQSRANPVAEAATQRLAHNMPSVDIANDPSLSQAQDVNWNEVADDPEKDAAETANERRRLQRGIRSLIKQTSDEQNKFYDAKSDMVQEVLVESADLLKQARQTTEAAIDAQLVIRVSELAYKRTTHFLTDRANDSTGIDLEHFITKCTDYMRAGRGVSNSNMQLLTKRQRQRRRFEAMSHRRSSGRRRRSNNDGEEEEDDDDDDGGDDDNGAAGADDDVTETANDDEGSRGGTEKLDWTHFGQYACLPRTRRPALARFLPRTSPLSADEKARVVRKRTAALRLHELQEVRPQVLRPGDLHTSANNDVTALATNILEQLRQVVAQSQDKVEAAYYEQVGETNEEDQTEEEKKENEKILAELLERHGLRSDGGVDLIRFAVNPQSFGQTVENFFYISFLVRDGNVGLAYDDNGLPSIYPVNEEDNEAAKDTMREDTRRNQLILSLDMEMWRDMIETFNIRHSMIAHRDQTNKAHPGGRAWFT</sequence>
<dbReference type="OrthoDB" id="361242at2759"/>
<feature type="compositionally biased region" description="Polar residues" evidence="8">
    <location>
        <begin position="10"/>
        <end position="19"/>
    </location>
</feature>
<comment type="similarity">
    <text evidence="2 7">Belongs to the NSE4 family.</text>
</comment>
<evidence type="ECO:0000256" key="5">
    <source>
        <dbReference type="ARBA" id="ARBA00023204"/>
    </source>
</evidence>
<comment type="subunit">
    <text evidence="7">Component of the SMC5-SMC6 complex.</text>
</comment>
<evidence type="ECO:0000256" key="3">
    <source>
        <dbReference type="ARBA" id="ARBA00022763"/>
    </source>
</evidence>
<evidence type="ECO:0000313" key="12">
    <source>
        <dbReference type="Proteomes" id="UP000016923"/>
    </source>
</evidence>
<evidence type="ECO:0000259" key="9">
    <source>
        <dbReference type="Pfam" id="PF08743"/>
    </source>
</evidence>
<keyword evidence="3 7" id="KW-0227">DNA damage</keyword>
<dbReference type="HOGENOM" id="CLU_041037_4_0_1"/>
<feature type="compositionally biased region" description="Basic residues" evidence="8">
    <location>
        <begin position="194"/>
        <end position="203"/>
    </location>
</feature>
<dbReference type="AlphaFoldDB" id="S3BWF7"/>
<dbReference type="VEuPathDB" id="FungiDB:F503_02338"/>
<accession>S3BWF7</accession>
<proteinExistence type="inferred from homology"/>
<gene>
    <name evidence="11" type="ORF">F503_02338</name>
</gene>
<evidence type="ECO:0000256" key="8">
    <source>
        <dbReference type="SAM" id="MobiDB-lite"/>
    </source>
</evidence>
<dbReference type="InterPro" id="IPR027786">
    <property type="entry name" value="Nse4/EID"/>
</dbReference>
<dbReference type="GO" id="GO:0006310">
    <property type="term" value="P:DNA recombination"/>
    <property type="evidence" value="ECO:0007669"/>
    <property type="project" value="UniProtKB-UniRule"/>
</dbReference>
<dbReference type="Pfam" id="PF15412">
    <property type="entry name" value="Nse4-Nse3_bdg"/>
    <property type="match status" value="1"/>
</dbReference>
<evidence type="ECO:0000256" key="2">
    <source>
        <dbReference type="ARBA" id="ARBA00008997"/>
    </source>
</evidence>
<dbReference type="Proteomes" id="UP000016923">
    <property type="component" value="Unassembled WGS sequence"/>
</dbReference>
<reference evidence="11 12" key="1">
    <citation type="journal article" date="2013" name="BMC Genomics">
        <title>The genome and transcriptome of the pine saprophyte Ophiostoma piceae, and a comparison with the bark beetle-associated pine pathogen Grosmannia clavigera.</title>
        <authorList>
            <person name="Haridas S."/>
            <person name="Wang Y."/>
            <person name="Lim L."/>
            <person name="Massoumi Alamouti S."/>
            <person name="Jackman S."/>
            <person name="Docking R."/>
            <person name="Robertson G."/>
            <person name="Birol I."/>
            <person name="Bohlmann J."/>
            <person name="Breuil C."/>
        </authorList>
    </citation>
    <scope>NUCLEOTIDE SEQUENCE [LARGE SCALE GENOMIC DNA]</scope>
    <source>
        <strain evidence="11 12">UAMH 11346</strain>
    </source>
</reference>
<keyword evidence="12" id="KW-1185">Reference proteome</keyword>
<feature type="domain" description="Nse4/EID protein Nse3/MAGE-binding" evidence="10">
    <location>
        <begin position="123"/>
        <end position="168"/>
    </location>
</feature>
<evidence type="ECO:0000256" key="7">
    <source>
        <dbReference type="RuleBase" id="RU365071"/>
    </source>
</evidence>
<dbReference type="GO" id="GO:0030915">
    <property type="term" value="C:Smc5-Smc6 complex"/>
    <property type="evidence" value="ECO:0007669"/>
    <property type="project" value="UniProtKB-UniRule"/>
</dbReference>
<comment type="function">
    <text evidence="7">Component of the SMC5-SMC6 complex, that promotes sister chromatid alignment after DNA damage and facilitates double-stranded DNA breaks (DSBs) repair via homologous recombination between sister chromatids.</text>
</comment>
<dbReference type="EMBL" id="KE148156">
    <property type="protein sequence ID" value="EPE05599.1"/>
    <property type="molecule type" value="Genomic_DNA"/>
</dbReference>
<evidence type="ECO:0000259" key="10">
    <source>
        <dbReference type="Pfam" id="PF15412"/>
    </source>
</evidence>
<keyword evidence="4 7" id="KW-0233">DNA recombination</keyword>
<dbReference type="InterPro" id="IPR014854">
    <property type="entry name" value="Nse4_C"/>
</dbReference>
<keyword evidence="5 7" id="KW-0234">DNA repair</keyword>
<dbReference type="eggNOG" id="KOG2866">
    <property type="taxonomic scope" value="Eukaryota"/>
</dbReference>
<feature type="region of interest" description="Disordered" evidence="8">
    <location>
        <begin position="1"/>
        <end position="71"/>
    </location>
</feature>